<dbReference type="AlphaFoldDB" id="E4TM61"/>
<evidence type="ECO:0000313" key="3">
    <source>
        <dbReference type="Proteomes" id="UP000008720"/>
    </source>
</evidence>
<dbReference type="HOGENOM" id="CLU_1281968_0_0_10"/>
<organism evidence="2 3">
    <name type="scientific">Marivirga tractuosa (strain ATCC 23168 / DSM 4126 / NBRC 15989 / NCIMB 1408 / VKM B-1430 / H-43)</name>
    <name type="common">Microscilla tractuosa</name>
    <name type="synonym">Flexibacter tractuosus</name>
    <dbReference type="NCBI Taxonomy" id="643867"/>
    <lineage>
        <taxon>Bacteria</taxon>
        <taxon>Pseudomonadati</taxon>
        <taxon>Bacteroidota</taxon>
        <taxon>Cytophagia</taxon>
        <taxon>Cytophagales</taxon>
        <taxon>Marivirgaceae</taxon>
        <taxon>Marivirga</taxon>
    </lineage>
</organism>
<feature type="transmembrane region" description="Helical" evidence="1">
    <location>
        <begin position="6"/>
        <end position="28"/>
    </location>
</feature>
<evidence type="ECO:0000313" key="2">
    <source>
        <dbReference type="EMBL" id="ADR21337.1"/>
    </source>
</evidence>
<feature type="transmembrane region" description="Helical" evidence="1">
    <location>
        <begin position="64"/>
        <end position="81"/>
    </location>
</feature>
<protein>
    <recommendedName>
        <fullName evidence="4">YhhN-like protein</fullName>
    </recommendedName>
</protein>
<sequence>MISERNPLVLTYLVILLCITLVYIYKLIKIKHPRKEELGITAYFFLTIISDYTGSFIVKENNSWVYNTYMIVSIPIIIFYLNSITPNFTKKLYVLVGVIFTAFAIYNIFILHGFSIFSYQTIIFGDIIITPLLFLFLYYLMQQLDEPLHLNPHFYNVIGFLIFFLGNFAYFMVRLNFQDFSKEYSDNLLMIIRINNVLTYSIFLIGALCLKTSRK</sequence>
<gene>
    <name evidence="2" type="ordered locus">Ftrac_1347</name>
</gene>
<feature type="transmembrane region" description="Helical" evidence="1">
    <location>
        <begin position="188"/>
        <end position="210"/>
    </location>
</feature>
<accession>E4TM61</accession>
<feature type="transmembrane region" description="Helical" evidence="1">
    <location>
        <begin position="93"/>
        <end position="116"/>
    </location>
</feature>
<feature type="transmembrane region" description="Helical" evidence="1">
    <location>
        <begin position="40"/>
        <end position="58"/>
    </location>
</feature>
<name>E4TM61_MARTH</name>
<dbReference type="STRING" id="643867.Ftrac_1347"/>
<keyword evidence="3" id="KW-1185">Reference proteome</keyword>
<keyword evidence="1" id="KW-1133">Transmembrane helix</keyword>
<evidence type="ECO:0008006" key="4">
    <source>
        <dbReference type="Google" id="ProtNLM"/>
    </source>
</evidence>
<keyword evidence="1" id="KW-0472">Membrane</keyword>
<proteinExistence type="predicted"/>
<dbReference type="RefSeq" id="WP_013453486.1">
    <property type="nucleotide sequence ID" value="NC_014759.1"/>
</dbReference>
<feature type="transmembrane region" description="Helical" evidence="1">
    <location>
        <begin position="153"/>
        <end position="173"/>
    </location>
</feature>
<dbReference type="EMBL" id="CP002349">
    <property type="protein sequence ID" value="ADR21337.1"/>
    <property type="molecule type" value="Genomic_DNA"/>
</dbReference>
<reference evidence="2 3" key="1">
    <citation type="journal article" date="2011" name="Stand. Genomic Sci.">
        <title>Complete genome sequence of Marivirga tractuosa type strain (H-43).</title>
        <authorList>
            <person name="Pagani I."/>
            <person name="Chertkov O."/>
            <person name="Lapidus A."/>
            <person name="Lucas S."/>
            <person name="Del Rio T.G."/>
            <person name="Tice H."/>
            <person name="Copeland A."/>
            <person name="Cheng J.F."/>
            <person name="Nolan M."/>
            <person name="Saunders E."/>
            <person name="Pitluck S."/>
            <person name="Held B."/>
            <person name="Goodwin L."/>
            <person name="Liolios K."/>
            <person name="Ovchinikova G."/>
            <person name="Ivanova N."/>
            <person name="Mavromatis K."/>
            <person name="Pati A."/>
            <person name="Chen A."/>
            <person name="Palaniappan K."/>
            <person name="Land M."/>
            <person name="Hauser L."/>
            <person name="Jeffries C.D."/>
            <person name="Detter J.C."/>
            <person name="Han C."/>
            <person name="Tapia R."/>
            <person name="Ngatchou-Djao O.D."/>
            <person name="Rohde M."/>
            <person name="Goker M."/>
            <person name="Spring S."/>
            <person name="Sikorski J."/>
            <person name="Woyke T."/>
            <person name="Bristow J."/>
            <person name="Eisen J.A."/>
            <person name="Markowitz V."/>
            <person name="Hugenholtz P."/>
            <person name="Klenk H.P."/>
            <person name="Kyrpides N.C."/>
        </authorList>
    </citation>
    <scope>NUCLEOTIDE SEQUENCE [LARGE SCALE GENOMIC DNA]</scope>
    <source>
        <strain evidence="3">ATCC 23168 / DSM 4126 / NBRC 15989 / NCIMB 1408 / VKM B-1430 / H-43</strain>
    </source>
</reference>
<evidence type="ECO:0000256" key="1">
    <source>
        <dbReference type="SAM" id="Phobius"/>
    </source>
</evidence>
<keyword evidence="1" id="KW-0812">Transmembrane</keyword>
<feature type="transmembrane region" description="Helical" evidence="1">
    <location>
        <begin position="122"/>
        <end position="141"/>
    </location>
</feature>
<dbReference type="Proteomes" id="UP000008720">
    <property type="component" value="Chromosome"/>
</dbReference>
<dbReference type="KEGG" id="mtt:Ftrac_1347"/>